<dbReference type="Proteomes" id="UP000437068">
    <property type="component" value="Unassembled WGS sequence"/>
</dbReference>
<evidence type="ECO:0000313" key="15">
    <source>
        <dbReference type="Proteomes" id="UP000460718"/>
    </source>
</evidence>
<dbReference type="EMBL" id="QXFZ01000058">
    <property type="protein sequence ID" value="KAE9136425.1"/>
    <property type="molecule type" value="Genomic_DNA"/>
</dbReference>
<dbReference type="EMBL" id="QXFY01000046">
    <property type="protein sequence ID" value="KAE9360512.1"/>
    <property type="molecule type" value="Genomic_DNA"/>
</dbReference>
<dbReference type="AlphaFoldDB" id="A0A6A3FSK8"/>
<dbReference type="Proteomes" id="UP000486351">
    <property type="component" value="Unassembled WGS sequence"/>
</dbReference>
<evidence type="ECO:0000313" key="12">
    <source>
        <dbReference type="Proteomes" id="UP000440367"/>
    </source>
</evidence>
<dbReference type="EMBL" id="QXGE01000051">
    <property type="protein sequence ID" value="KAE9327403.1"/>
    <property type="molecule type" value="Genomic_DNA"/>
</dbReference>
<evidence type="ECO:0000313" key="7">
    <source>
        <dbReference type="EMBL" id="KAE9327403.1"/>
    </source>
</evidence>
<dbReference type="EMBL" id="QXGB01000055">
    <property type="protein sequence ID" value="KAE9233931.1"/>
    <property type="molecule type" value="Genomic_DNA"/>
</dbReference>
<evidence type="ECO:0000313" key="10">
    <source>
        <dbReference type="Proteomes" id="UP000433483"/>
    </source>
</evidence>
<comment type="caution">
    <text evidence="1">The sequence shown here is derived from an EMBL/GenBank/DDBJ whole genome shotgun (WGS) entry which is preliminary data.</text>
</comment>
<evidence type="ECO:0000313" key="14">
    <source>
        <dbReference type="Proteomes" id="UP000441208"/>
    </source>
</evidence>
<evidence type="ECO:0000313" key="5">
    <source>
        <dbReference type="EMBL" id="KAE9233931.1"/>
    </source>
</evidence>
<dbReference type="Proteomes" id="UP000433483">
    <property type="component" value="Unassembled WGS sequence"/>
</dbReference>
<dbReference type="Proteomes" id="UP000440732">
    <property type="component" value="Unassembled WGS sequence"/>
</dbReference>
<gene>
    <name evidence="7" type="ORF">PF001_g1932</name>
    <name evidence="6" type="ORF">PF002_g2422</name>
    <name evidence="5" type="ORF">PF005_g2133</name>
    <name evidence="4" type="ORF">PF006_g1720</name>
    <name evidence="3" type="ORF">PF007_g2188</name>
    <name evidence="8" type="ORF">PF008_g1782</name>
    <name evidence="1" type="ORF">PF009_g2415</name>
    <name evidence="2" type="ORF">PF011_g1526</name>
</gene>
<protein>
    <submittedName>
        <fullName evidence="1">Uncharacterized protein</fullName>
    </submittedName>
</protein>
<dbReference type="Proteomes" id="UP000440367">
    <property type="component" value="Unassembled WGS sequence"/>
</dbReference>
<evidence type="ECO:0000313" key="4">
    <source>
        <dbReference type="EMBL" id="KAE9154230.1"/>
    </source>
</evidence>
<evidence type="ECO:0000313" key="13">
    <source>
        <dbReference type="Proteomes" id="UP000440732"/>
    </source>
</evidence>
<reference evidence="9 10" key="1">
    <citation type="submission" date="2018-08" db="EMBL/GenBank/DDBJ databases">
        <title>Genomic investigation of the strawberry pathogen Phytophthora fragariae indicates pathogenicity is determined by transcriptional variation in three key races.</title>
        <authorList>
            <person name="Adams T.M."/>
            <person name="Armitage A.D."/>
            <person name="Sobczyk M.K."/>
            <person name="Bates H.J."/>
            <person name="Dunwell J.M."/>
            <person name="Nellist C.F."/>
            <person name="Harrison R.J."/>
        </authorList>
    </citation>
    <scope>NUCLEOTIDE SEQUENCE [LARGE SCALE GENOMIC DNA]</scope>
    <source>
        <strain evidence="7 11">A4</strain>
        <strain evidence="6 12">BC-1</strain>
        <strain evidence="5 10">NOV-27</strain>
        <strain evidence="4 13">NOV-5</strain>
        <strain evidence="3 14">NOV-71</strain>
        <strain evidence="8 16">NOV-77</strain>
        <strain evidence="1 9">NOV-9</strain>
        <strain evidence="2 15">SCRP245</strain>
    </source>
</reference>
<evidence type="ECO:0000313" key="11">
    <source>
        <dbReference type="Proteomes" id="UP000437068"/>
    </source>
</evidence>
<evidence type="ECO:0000313" key="9">
    <source>
        <dbReference type="Proteomes" id="UP000429523"/>
    </source>
</evidence>
<evidence type="ECO:0000313" key="3">
    <source>
        <dbReference type="EMBL" id="KAE9136425.1"/>
    </source>
</evidence>
<evidence type="ECO:0000313" key="1">
    <source>
        <dbReference type="EMBL" id="KAE8947993.1"/>
    </source>
</evidence>
<dbReference type="EMBL" id="QXFW01000043">
    <property type="protein sequence ID" value="KAE9028523.1"/>
    <property type="molecule type" value="Genomic_DNA"/>
</dbReference>
<name>A0A6A3FSK8_9STRA</name>
<evidence type="ECO:0000313" key="8">
    <source>
        <dbReference type="EMBL" id="KAE9360512.1"/>
    </source>
</evidence>
<sequence>MPVACLSSTLFIGDSLTQSQMATFRLDHIRTACENSPCRPSKDKMHFKTQFATTCCFSRLVETCADMKLRAATLVGPRSRGCSVVWSACSRTTTCSAVFSAAPAY</sequence>
<evidence type="ECO:0000313" key="16">
    <source>
        <dbReference type="Proteomes" id="UP000486351"/>
    </source>
</evidence>
<evidence type="ECO:0000313" key="6">
    <source>
        <dbReference type="EMBL" id="KAE9255268.1"/>
    </source>
</evidence>
<keyword evidence="10" id="KW-1185">Reference proteome</keyword>
<dbReference type="Proteomes" id="UP000429523">
    <property type="component" value="Unassembled WGS sequence"/>
</dbReference>
<accession>A0A6A3FSK8</accession>
<dbReference type="Proteomes" id="UP000441208">
    <property type="component" value="Unassembled WGS sequence"/>
</dbReference>
<dbReference type="Proteomes" id="UP000460718">
    <property type="component" value="Unassembled WGS sequence"/>
</dbReference>
<dbReference type="EMBL" id="QXGA01000045">
    <property type="protein sequence ID" value="KAE9154230.1"/>
    <property type="molecule type" value="Genomic_DNA"/>
</dbReference>
<evidence type="ECO:0000313" key="2">
    <source>
        <dbReference type="EMBL" id="KAE9028523.1"/>
    </source>
</evidence>
<dbReference type="EMBL" id="QXGD01000063">
    <property type="protein sequence ID" value="KAE9255268.1"/>
    <property type="molecule type" value="Genomic_DNA"/>
</dbReference>
<proteinExistence type="predicted"/>
<dbReference type="EMBL" id="QXGF01000064">
    <property type="protein sequence ID" value="KAE8947993.1"/>
    <property type="molecule type" value="Genomic_DNA"/>
</dbReference>
<organism evidence="1 9">
    <name type="scientific">Phytophthora fragariae</name>
    <dbReference type="NCBI Taxonomy" id="53985"/>
    <lineage>
        <taxon>Eukaryota</taxon>
        <taxon>Sar</taxon>
        <taxon>Stramenopiles</taxon>
        <taxon>Oomycota</taxon>
        <taxon>Peronosporomycetes</taxon>
        <taxon>Peronosporales</taxon>
        <taxon>Peronosporaceae</taxon>
        <taxon>Phytophthora</taxon>
    </lineage>
</organism>
<dbReference type="OrthoDB" id="10271329at2759"/>